<dbReference type="SUPFAM" id="SSF102588">
    <property type="entry name" value="LmbE-like"/>
    <property type="match status" value="1"/>
</dbReference>
<proteinExistence type="predicted"/>
<dbReference type="PANTHER" id="PTHR12993:SF11">
    <property type="entry name" value="N-ACETYLGLUCOSAMINYL-PHOSPHATIDYLINOSITOL DE-N-ACETYLASE"/>
    <property type="match status" value="1"/>
</dbReference>
<protein>
    <submittedName>
        <fullName evidence="1">LmbE family protein</fullName>
    </submittedName>
</protein>
<dbReference type="GO" id="GO:0016811">
    <property type="term" value="F:hydrolase activity, acting on carbon-nitrogen (but not peptide) bonds, in linear amides"/>
    <property type="evidence" value="ECO:0007669"/>
    <property type="project" value="TreeGrafter"/>
</dbReference>
<reference evidence="1" key="1">
    <citation type="submission" date="2014-09" db="EMBL/GenBank/DDBJ databases">
        <authorList>
            <person name="Probst J Alexander"/>
        </authorList>
    </citation>
    <scope>NUCLEOTIDE SEQUENCE</scope>
</reference>
<evidence type="ECO:0000313" key="1">
    <source>
        <dbReference type="EMBL" id="CEG11022.1"/>
    </source>
</evidence>
<accession>A0A098E5S3</accession>
<dbReference type="EMBL" id="CCXY01000001">
    <property type="protein sequence ID" value="CEG11022.1"/>
    <property type="molecule type" value="Genomic_DNA"/>
</dbReference>
<gene>
    <name evidence="1" type="ORF">MSIBF_A10007</name>
</gene>
<dbReference type="Pfam" id="PF02585">
    <property type="entry name" value="PIG-L"/>
    <property type="match status" value="1"/>
</dbReference>
<name>A0A098E5S3_9ZZZZ</name>
<dbReference type="Gene3D" id="3.40.50.10320">
    <property type="entry name" value="LmbE-like"/>
    <property type="match status" value="1"/>
</dbReference>
<organism evidence="1">
    <name type="scientific">groundwater metagenome</name>
    <dbReference type="NCBI Taxonomy" id="717931"/>
    <lineage>
        <taxon>unclassified sequences</taxon>
        <taxon>metagenomes</taxon>
        <taxon>ecological metagenomes</taxon>
    </lineage>
</organism>
<dbReference type="PANTHER" id="PTHR12993">
    <property type="entry name" value="N-ACETYLGLUCOSAMINYL-PHOSPHATIDYLINOSITOL DE-N-ACETYLASE-RELATED"/>
    <property type="match status" value="1"/>
</dbReference>
<sequence>MIKQEKILIISPHTDDAELGCGGTISRFIRERKRIYWVVFSTAEDSLPVGFEKDTLRKEFEEVINEFGLEEYKIYSFKVRYIHEKRQEILEELIKIRKEFAPDLVISPSLNDFHQDHIAVANECIRAFKTNASIICYELPWNHINFNTLQFIKLNEKDMEKKWKVLQKYKTQLLKQRNYFSEEYIKGLARVRGTQCNSKYAEAFEVIRWIV</sequence>
<dbReference type="AlphaFoldDB" id="A0A098E5S3"/>
<dbReference type="InterPro" id="IPR024078">
    <property type="entry name" value="LmbE-like_dom_sf"/>
</dbReference>
<dbReference type="InterPro" id="IPR003737">
    <property type="entry name" value="GlcNAc_PI_deacetylase-related"/>
</dbReference>